<evidence type="ECO:0000313" key="1">
    <source>
        <dbReference type="EMBL" id="NYH87699.1"/>
    </source>
</evidence>
<evidence type="ECO:0000313" key="2">
    <source>
        <dbReference type="Proteomes" id="UP000579605"/>
    </source>
</evidence>
<reference evidence="1 2" key="1">
    <citation type="submission" date="2020-07" db="EMBL/GenBank/DDBJ databases">
        <title>Sequencing the genomes of 1000 actinobacteria strains.</title>
        <authorList>
            <person name="Klenk H.-P."/>
        </authorList>
    </citation>
    <scope>NUCLEOTIDE SEQUENCE [LARGE SCALE GENOMIC DNA]</scope>
    <source>
        <strain evidence="1 2">DSM 18448</strain>
    </source>
</reference>
<dbReference type="AlphaFoldDB" id="A0A852ZDC3"/>
<proteinExistence type="predicted"/>
<dbReference type="RefSeq" id="WP_179785720.1">
    <property type="nucleotide sequence ID" value="NZ_BAAARR010000034.1"/>
</dbReference>
<sequence length="210" mass="22714">MLRRRTIQRVAMAAAVALTTGGPVALASAAAHDGTAHAATSSAQTTLSAQAATHYTSHRDRPGSLTAAQRQVIRDATARYRNVDNAVEAGYLPTDVCVADPTLGGMGYHYVNPDLATNPNLDPTRPEVLVYARDHHSRLHLVAIEYFKADADQNLGTDDDRPTLFGEPFDGPMLGHEPGQPIHYDLHAWVWRPNPAGELAQFNPTVRCTS</sequence>
<dbReference type="EMBL" id="JACBZH010000001">
    <property type="protein sequence ID" value="NYH87699.1"/>
    <property type="molecule type" value="Genomic_DNA"/>
</dbReference>
<keyword evidence="2" id="KW-1185">Reference proteome</keyword>
<gene>
    <name evidence="1" type="ORF">F4554_000337</name>
</gene>
<protein>
    <submittedName>
        <fullName evidence="1">Uncharacterized protein</fullName>
    </submittedName>
</protein>
<dbReference type="Proteomes" id="UP000579605">
    <property type="component" value="Unassembled WGS sequence"/>
</dbReference>
<name>A0A852ZDC3_9ACTN</name>
<accession>A0A852ZDC3</accession>
<comment type="caution">
    <text evidence="1">The sequence shown here is derived from an EMBL/GenBank/DDBJ whole genome shotgun (WGS) entry which is preliminary data.</text>
</comment>
<organism evidence="1 2">
    <name type="scientific">Actinopolymorpha rutila</name>
    <dbReference type="NCBI Taxonomy" id="446787"/>
    <lineage>
        <taxon>Bacteria</taxon>
        <taxon>Bacillati</taxon>
        <taxon>Actinomycetota</taxon>
        <taxon>Actinomycetes</taxon>
        <taxon>Propionibacteriales</taxon>
        <taxon>Actinopolymorphaceae</taxon>
        <taxon>Actinopolymorpha</taxon>
    </lineage>
</organism>